<dbReference type="InterPro" id="IPR000801">
    <property type="entry name" value="Esterase-like"/>
</dbReference>
<reference evidence="1 2" key="1">
    <citation type="submission" date="2018-06" db="EMBL/GenBank/DDBJ databases">
        <authorList>
            <consortium name="Pathogen Informatics"/>
            <person name="Doyle S."/>
        </authorList>
    </citation>
    <scope>NUCLEOTIDE SEQUENCE [LARGE SCALE GENOMIC DNA]</scope>
    <source>
        <strain evidence="1 2">NCTC11166</strain>
    </source>
</reference>
<protein>
    <submittedName>
        <fullName evidence="1">Predicted hydrolase of the alpha/beta superfamily</fullName>
    </submittedName>
</protein>
<sequence>MLDVWLLPAATGAPDEWRGPEAPPPPAELELEEGELVQHVMQSSALRQRRGLFIYRPRSDGPMPVIALADGESVPSFASVLKPRIESGEVPPTMIVSLWSGPLLEEGEASDPNRRHKEYLAGWDDEVYLAHERFLLSEVMPLAERLGASRVPSERILAGFSDGAAWALNTAMVNPDVFRGVIAMSFGSRPDRRARGSGYGSIYLTAGVYEPDFHQSTVDAAEALEGSADAVRLDVGIAGHSQMLWRERFPHAVRWHLTGRSDPVP</sequence>
<dbReference type="PANTHER" id="PTHR48098:SF6">
    <property type="entry name" value="FERRI-BACILLIBACTIN ESTERASE BESA"/>
    <property type="match status" value="1"/>
</dbReference>
<dbReference type="PANTHER" id="PTHR48098">
    <property type="entry name" value="ENTEROCHELIN ESTERASE-RELATED"/>
    <property type="match status" value="1"/>
</dbReference>
<dbReference type="Gene3D" id="3.40.50.1820">
    <property type="entry name" value="alpha/beta hydrolase"/>
    <property type="match status" value="1"/>
</dbReference>
<proteinExistence type="predicted"/>
<evidence type="ECO:0000313" key="2">
    <source>
        <dbReference type="Proteomes" id="UP000251186"/>
    </source>
</evidence>
<dbReference type="Pfam" id="PF00756">
    <property type="entry name" value="Esterase"/>
    <property type="match status" value="1"/>
</dbReference>
<dbReference type="SUPFAM" id="SSF53474">
    <property type="entry name" value="alpha/beta-Hydrolases"/>
    <property type="match status" value="1"/>
</dbReference>
<dbReference type="AlphaFoldDB" id="A0A2X1B9E7"/>
<name>A0A2X1B9E7_BREVE</name>
<accession>A0A2X1B9E7</accession>
<dbReference type="InterPro" id="IPR050583">
    <property type="entry name" value="Mycobacterial_A85_antigen"/>
</dbReference>
<organism evidence="1 2">
    <name type="scientific">Brevundimonas vesicularis</name>
    <name type="common">Pseudomonas vesicularis</name>
    <dbReference type="NCBI Taxonomy" id="41276"/>
    <lineage>
        <taxon>Bacteria</taxon>
        <taxon>Pseudomonadati</taxon>
        <taxon>Pseudomonadota</taxon>
        <taxon>Alphaproteobacteria</taxon>
        <taxon>Caulobacterales</taxon>
        <taxon>Caulobacteraceae</taxon>
        <taxon>Brevundimonas</taxon>
    </lineage>
</organism>
<dbReference type="EMBL" id="UAQP01000005">
    <property type="protein sequence ID" value="SPU53397.1"/>
    <property type="molecule type" value="Genomic_DNA"/>
</dbReference>
<evidence type="ECO:0000313" key="1">
    <source>
        <dbReference type="EMBL" id="SPU53397.1"/>
    </source>
</evidence>
<dbReference type="Proteomes" id="UP000251186">
    <property type="component" value="Unassembled WGS sequence"/>
</dbReference>
<keyword evidence="1" id="KW-0378">Hydrolase</keyword>
<dbReference type="InterPro" id="IPR029058">
    <property type="entry name" value="AB_hydrolase_fold"/>
</dbReference>
<gene>
    <name evidence="1" type="ORF">NCTC11166_01468</name>
</gene>
<dbReference type="GO" id="GO:0016787">
    <property type="term" value="F:hydrolase activity"/>
    <property type="evidence" value="ECO:0007669"/>
    <property type="project" value="UniProtKB-KW"/>
</dbReference>